<sequence length="749" mass="80471">METRSGRTIGDLSTGSTAGTSSTQPSSVQATTYVTLPPLRDPGTFSGGEDSQCQNNELLPVTPAQRVSVNVNTVQSNTKKSSIEPVPRLPASTTSLAVTQPEPTNACAQNKTEPQNLTLPANQSVRELSVLENLPPPNLSEIANVRKPVDVNNQEPSNLAEHAQLPEPEKLFEATKTQTSHNTPARNPDLELRAPAKLLVLAKPEVSADVPLAKRQEPAHDSAPAKRVAPVKIQPPVSLVASANLPKPRKEPTPSLSAPDKRQAYIRLAEPENMPKPGNMLAANIKTPAKLQARVLETLAKPTSNHPVPTDNTSTVNLLSSKKVQETRSVQPLNISESGITPATAHAIMTINLSKSSSLPEPTNRLPHNFPAPTDLLASEKLPAFMNTPVLSIPEPINVSAAPANLPKSENMRAANIKPRSNHQIYIRLRKPKLHKPANTPTPIIPTSPSVEALNITETRTLMEPREFLTTAKLPMSVDMKAPNVSSHSRVKVSKNLPAKVPVQASVSANLPTQNLTKPGNHLVPTEMPKPTNLSAPNHPLGINIPTSKSPLVPEELLASTNVQENLRAANIKPRSNRPIYISLRKPSALSNLPAHKNFPALAEVLAEVNLVAPLTGIPLLSSAGQANRSVSVNPPTSSQQPQMNTLASKSLVELASMPRHEHFLAPNFPNTMSQPLNLYVPESPAKPTDQPATRLQVTTNLPEPASIPIGQLASLASDLDAPVREQQSPNLDTFYDPYTYEVGPKLPK</sequence>
<dbReference type="Proteomes" id="UP000821866">
    <property type="component" value="Unassembled WGS sequence"/>
</dbReference>
<evidence type="ECO:0000313" key="2">
    <source>
        <dbReference type="EMBL" id="KAH7931994.1"/>
    </source>
</evidence>
<keyword evidence="3" id="KW-1185">Reference proteome</keyword>
<feature type="compositionally biased region" description="Low complexity" evidence="1">
    <location>
        <begin position="13"/>
        <end position="27"/>
    </location>
</feature>
<organism evidence="2 3">
    <name type="scientific">Rhipicephalus microplus</name>
    <name type="common">Cattle tick</name>
    <name type="synonym">Boophilus microplus</name>
    <dbReference type="NCBI Taxonomy" id="6941"/>
    <lineage>
        <taxon>Eukaryota</taxon>
        <taxon>Metazoa</taxon>
        <taxon>Ecdysozoa</taxon>
        <taxon>Arthropoda</taxon>
        <taxon>Chelicerata</taxon>
        <taxon>Arachnida</taxon>
        <taxon>Acari</taxon>
        <taxon>Parasitiformes</taxon>
        <taxon>Ixodida</taxon>
        <taxon>Ixodoidea</taxon>
        <taxon>Ixodidae</taxon>
        <taxon>Rhipicephalinae</taxon>
        <taxon>Rhipicephalus</taxon>
        <taxon>Boophilus</taxon>
    </lineage>
</organism>
<reference evidence="2" key="2">
    <citation type="submission" date="2021-09" db="EMBL/GenBank/DDBJ databases">
        <authorList>
            <person name="Jia N."/>
            <person name="Wang J."/>
            <person name="Shi W."/>
            <person name="Du L."/>
            <person name="Sun Y."/>
            <person name="Zhan W."/>
            <person name="Jiang J."/>
            <person name="Wang Q."/>
            <person name="Zhang B."/>
            <person name="Ji P."/>
            <person name="Sakyi L.B."/>
            <person name="Cui X."/>
            <person name="Yuan T."/>
            <person name="Jiang B."/>
            <person name="Yang W."/>
            <person name="Lam T.T.-Y."/>
            <person name="Chang Q."/>
            <person name="Ding S."/>
            <person name="Wang X."/>
            <person name="Zhu J."/>
            <person name="Ruan X."/>
            <person name="Zhao L."/>
            <person name="Wei J."/>
            <person name="Que T."/>
            <person name="Du C."/>
            <person name="Cheng J."/>
            <person name="Dai P."/>
            <person name="Han X."/>
            <person name="Huang E."/>
            <person name="Gao Y."/>
            <person name="Liu J."/>
            <person name="Shao H."/>
            <person name="Ye R."/>
            <person name="Li L."/>
            <person name="Wei W."/>
            <person name="Wang X."/>
            <person name="Wang C."/>
            <person name="Huo Q."/>
            <person name="Li W."/>
            <person name="Guo W."/>
            <person name="Chen H."/>
            <person name="Chen S."/>
            <person name="Zhou L."/>
            <person name="Zhou L."/>
            <person name="Ni X."/>
            <person name="Tian J."/>
            <person name="Zhou Y."/>
            <person name="Sheng Y."/>
            <person name="Liu T."/>
            <person name="Pan Y."/>
            <person name="Xia L."/>
            <person name="Li J."/>
            <person name="Zhao F."/>
            <person name="Cao W."/>
        </authorList>
    </citation>
    <scope>NUCLEOTIDE SEQUENCE</scope>
    <source>
        <strain evidence="2">Rmic-2018</strain>
        <tissue evidence="2">Larvae</tissue>
    </source>
</reference>
<dbReference type="AlphaFoldDB" id="A0A9J6CTV6"/>
<reference evidence="2" key="1">
    <citation type="journal article" date="2020" name="Cell">
        <title>Large-Scale Comparative Analyses of Tick Genomes Elucidate Their Genetic Diversity and Vector Capacities.</title>
        <authorList>
            <consortium name="Tick Genome and Microbiome Consortium (TIGMIC)"/>
            <person name="Jia N."/>
            <person name="Wang J."/>
            <person name="Shi W."/>
            <person name="Du L."/>
            <person name="Sun Y."/>
            <person name="Zhan W."/>
            <person name="Jiang J.F."/>
            <person name="Wang Q."/>
            <person name="Zhang B."/>
            <person name="Ji P."/>
            <person name="Bell-Sakyi L."/>
            <person name="Cui X.M."/>
            <person name="Yuan T.T."/>
            <person name="Jiang B.G."/>
            <person name="Yang W.F."/>
            <person name="Lam T.T."/>
            <person name="Chang Q.C."/>
            <person name="Ding S.J."/>
            <person name="Wang X.J."/>
            <person name="Zhu J.G."/>
            <person name="Ruan X.D."/>
            <person name="Zhao L."/>
            <person name="Wei J.T."/>
            <person name="Ye R.Z."/>
            <person name="Que T.C."/>
            <person name="Du C.H."/>
            <person name="Zhou Y.H."/>
            <person name="Cheng J.X."/>
            <person name="Dai P.F."/>
            <person name="Guo W.B."/>
            <person name="Han X.H."/>
            <person name="Huang E.J."/>
            <person name="Li L.F."/>
            <person name="Wei W."/>
            <person name="Gao Y.C."/>
            <person name="Liu J.Z."/>
            <person name="Shao H.Z."/>
            <person name="Wang X."/>
            <person name="Wang C.C."/>
            <person name="Yang T.C."/>
            <person name="Huo Q.B."/>
            <person name="Li W."/>
            <person name="Chen H.Y."/>
            <person name="Chen S.E."/>
            <person name="Zhou L.G."/>
            <person name="Ni X.B."/>
            <person name="Tian J.H."/>
            <person name="Sheng Y."/>
            <person name="Liu T."/>
            <person name="Pan Y.S."/>
            <person name="Xia L.Y."/>
            <person name="Li J."/>
            <person name="Zhao F."/>
            <person name="Cao W.C."/>
        </authorList>
    </citation>
    <scope>NUCLEOTIDE SEQUENCE</scope>
    <source>
        <strain evidence="2">Rmic-2018</strain>
    </source>
</reference>
<comment type="caution">
    <text evidence="2">The sequence shown here is derived from an EMBL/GenBank/DDBJ whole genome shotgun (WGS) entry which is preliminary data.</text>
</comment>
<dbReference type="EMBL" id="JABSTU010006843">
    <property type="protein sequence ID" value="KAH7931994.1"/>
    <property type="molecule type" value="Genomic_DNA"/>
</dbReference>
<name>A0A9J6CTV6_RHIMP</name>
<gene>
    <name evidence="2" type="ORF">HPB51_029584</name>
</gene>
<feature type="region of interest" description="Disordered" evidence="1">
    <location>
        <begin position="1"/>
        <end position="51"/>
    </location>
</feature>
<evidence type="ECO:0000256" key="1">
    <source>
        <dbReference type="SAM" id="MobiDB-lite"/>
    </source>
</evidence>
<evidence type="ECO:0000313" key="3">
    <source>
        <dbReference type="Proteomes" id="UP000821866"/>
    </source>
</evidence>
<protein>
    <submittedName>
        <fullName evidence="2">Uncharacterized protein</fullName>
    </submittedName>
</protein>
<accession>A0A9J6CTV6</accession>
<proteinExistence type="predicted"/>